<gene>
    <name evidence="15" type="ORF">IPN02_17215</name>
</gene>
<keyword evidence="6 11" id="KW-0378">Hydrolase</keyword>
<evidence type="ECO:0000256" key="9">
    <source>
        <dbReference type="ARBA" id="ARBA00023049"/>
    </source>
</evidence>
<dbReference type="GO" id="GO:0006508">
    <property type="term" value="P:proteolysis"/>
    <property type="evidence" value="ECO:0007669"/>
    <property type="project" value="UniProtKB-KW"/>
</dbReference>
<keyword evidence="8 13" id="KW-1133">Transmembrane helix</keyword>
<evidence type="ECO:0000256" key="7">
    <source>
        <dbReference type="ARBA" id="ARBA00022833"/>
    </source>
</evidence>
<feature type="compositionally biased region" description="Low complexity" evidence="12">
    <location>
        <begin position="8"/>
        <end position="21"/>
    </location>
</feature>
<sequence length="289" mass="30546">MNAESFSTAEPPTDADPDAAAVHAEATRSLRTVPLDLAERRALLEGEVRSVYRSTAAALAVPLILVSLLVGIFVGWMLGLALLVVSIALVVALVAWRRSGAVTAALNALGARRLRAGENPRYANLIEGLAMSSGVAEPRLYVVDDPRANAATVALGDDACVVVTSGLLDAADRMRLEAVLAQQVAHLAGGDAQAATAAHAFRTSVGWRYELDRLLPARREELCDLNALEFTRYPPGLISALELIAEMGPAGSDGDPAVSHLWMAAPDEFQVNNAAQVTIARRLALLNEL</sequence>
<organism evidence="15 16">
    <name type="scientific">Candidatus Neomicrothrix subdominans</name>
    <dbReference type="NCBI Taxonomy" id="2954438"/>
    <lineage>
        <taxon>Bacteria</taxon>
        <taxon>Bacillati</taxon>
        <taxon>Actinomycetota</taxon>
        <taxon>Acidimicrobiia</taxon>
        <taxon>Acidimicrobiales</taxon>
        <taxon>Microthrixaceae</taxon>
        <taxon>Candidatus Neomicrothrix</taxon>
    </lineage>
</organism>
<comment type="cofactor">
    <cofactor evidence="11">
        <name>Zn(2+)</name>
        <dbReference type="ChEBI" id="CHEBI:29105"/>
    </cofactor>
    <text evidence="11">Binds 1 zinc ion per subunit.</text>
</comment>
<feature type="region of interest" description="Disordered" evidence="12">
    <location>
        <begin position="1"/>
        <end position="21"/>
    </location>
</feature>
<dbReference type="Pfam" id="PF01435">
    <property type="entry name" value="Peptidase_M48"/>
    <property type="match status" value="1"/>
</dbReference>
<reference evidence="15 16" key="1">
    <citation type="submission" date="2020-10" db="EMBL/GenBank/DDBJ databases">
        <title>Connecting structure to function with the recovery of over 1000 high-quality activated sludge metagenome-assembled genomes encoding full-length rRNA genes using long-read sequencing.</title>
        <authorList>
            <person name="Singleton C.M."/>
            <person name="Petriglieri F."/>
            <person name="Kristensen J.M."/>
            <person name="Kirkegaard R.H."/>
            <person name="Michaelsen T.Y."/>
            <person name="Andersen M.H."/>
            <person name="Karst S.M."/>
            <person name="Dueholm M.S."/>
            <person name="Nielsen P.H."/>
            <person name="Albertsen M."/>
        </authorList>
    </citation>
    <scope>NUCLEOTIDE SEQUENCE [LARGE SCALE GENOMIC DNA]</scope>
    <source>
        <strain evidence="15">Lyne_18-Q3-R50-59_MAXAC.006</strain>
    </source>
</reference>
<evidence type="ECO:0000256" key="5">
    <source>
        <dbReference type="ARBA" id="ARBA00022723"/>
    </source>
</evidence>
<evidence type="ECO:0000259" key="14">
    <source>
        <dbReference type="Pfam" id="PF01435"/>
    </source>
</evidence>
<evidence type="ECO:0000256" key="10">
    <source>
        <dbReference type="ARBA" id="ARBA00023136"/>
    </source>
</evidence>
<feature type="transmembrane region" description="Helical" evidence="13">
    <location>
        <begin position="50"/>
        <end position="70"/>
    </location>
</feature>
<dbReference type="PANTHER" id="PTHR43221:SF1">
    <property type="entry name" value="PROTEASE HTPX"/>
    <property type="match status" value="1"/>
</dbReference>
<keyword evidence="4 13" id="KW-0812">Transmembrane</keyword>
<dbReference type="AlphaFoldDB" id="A0A936TEN7"/>
<comment type="subcellular location">
    <subcellularLocation>
        <location evidence="1">Cell membrane</location>
        <topology evidence="1">Multi-pass membrane protein</topology>
    </subcellularLocation>
</comment>
<dbReference type="GO" id="GO:0005886">
    <property type="term" value="C:plasma membrane"/>
    <property type="evidence" value="ECO:0007669"/>
    <property type="project" value="UniProtKB-SubCell"/>
</dbReference>
<dbReference type="InterPro" id="IPR001915">
    <property type="entry name" value="Peptidase_M48"/>
</dbReference>
<evidence type="ECO:0000256" key="3">
    <source>
        <dbReference type="ARBA" id="ARBA00022670"/>
    </source>
</evidence>
<feature type="domain" description="Peptidase M48" evidence="14">
    <location>
        <begin position="119"/>
        <end position="197"/>
    </location>
</feature>
<dbReference type="InterPro" id="IPR050083">
    <property type="entry name" value="HtpX_protease"/>
</dbReference>
<protein>
    <submittedName>
        <fullName evidence="15">M48 family metalloprotease</fullName>
    </submittedName>
</protein>
<keyword evidence="9 11" id="KW-0482">Metalloprotease</keyword>
<comment type="similarity">
    <text evidence="11">Belongs to the peptidase M48 family.</text>
</comment>
<name>A0A936TEN7_9ACTN</name>
<dbReference type="Gene3D" id="3.30.2010.10">
    <property type="entry name" value="Metalloproteases ('zincins'), catalytic domain"/>
    <property type="match status" value="1"/>
</dbReference>
<evidence type="ECO:0000256" key="2">
    <source>
        <dbReference type="ARBA" id="ARBA00022475"/>
    </source>
</evidence>
<keyword evidence="5" id="KW-0479">Metal-binding</keyword>
<keyword evidence="10 13" id="KW-0472">Membrane</keyword>
<accession>A0A936TEN7</accession>
<evidence type="ECO:0000256" key="12">
    <source>
        <dbReference type="SAM" id="MobiDB-lite"/>
    </source>
</evidence>
<dbReference type="EMBL" id="JADJZA010000009">
    <property type="protein sequence ID" value="MBK9298528.1"/>
    <property type="molecule type" value="Genomic_DNA"/>
</dbReference>
<evidence type="ECO:0000256" key="4">
    <source>
        <dbReference type="ARBA" id="ARBA00022692"/>
    </source>
</evidence>
<dbReference type="GO" id="GO:0004222">
    <property type="term" value="F:metalloendopeptidase activity"/>
    <property type="evidence" value="ECO:0007669"/>
    <property type="project" value="InterPro"/>
</dbReference>
<keyword evidence="3 11" id="KW-0645">Protease</keyword>
<proteinExistence type="inferred from homology"/>
<keyword evidence="7 11" id="KW-0862">Zinc</keyword>
<dbReference type="PANTHER" id="PTHR43221">
    <property type="entry name" value="PROTEASE HTPX"/>
    <property type="match status" value="1"/>
</dbReference>
<evidence type="ECO:0000313" key="15">
    <source>
        <dbReference type="EMBL" id="MBK9298528.1"/>
    </source>
</evidence>
<evidence type="ECO:0000313" key="16">
    <source>
        <dbReference type="Proteomes" id="UP000727993"/>
    </source>
</evidence>
<evidence type="ECO:0000256" key="13">
    <source>
        <dbReference type="SAM" id="Phobius"/>
    </source>
</evidence>
<evidence type="ECO:0000256" key="1">
    <source>
        <dbReference type="ARBA" id="ARBA00004651"/>
    </source>
</evidence>
<evidence type="ECO:0000256" key="11">
    <source>
        <dbReference type="RuleBase" id="RU003983"/>
    </source>
</evidence>
<dbReference type="GO" id="GO:0046872">
    <property type="term" value="F:metal ion binding"/>
    <property type="evidence" value="ECO:0007669"/>
    <property type="project" value="UniProtKB-KW"/>
</dbReference>
<keyword evidence="2" id="KW-1003">Cell membrane</keyword>
<evidence type="ECO:0000256" key="6">
    <source>
        <dbReference type="ARBA" id="ARBA00022801"/>
    </source>
</evidence>
<comment type="caution">
    <text evidence="15">The sequence shown here is derived from an EMBL/GenBank/DDBJ whole genome shotgun (WGS) entry which is preliminary data.</text>
</comment>
<feature type="transmembrane region" description="Helical" evidence="13">
    <location>
        <begin position="76"/>
        <end position="96"/>
    </location>
</feature>
<evidence type="ECO:0000256" key="8">
    <source>
        <dbReference type="ARBA" id="ARBA00022989"/>
    </source>
</evidence>
<dbReference type="Proteomes" id="UP000727993">
    <property type="component" value="Unassembled WGS sequence"/>
</dbReference>